<gene>
    <name evidence="3" type="ORF">A6E14_02935</name>
</gene>
<sequence>MYKTVLITGGTRGIGQALVKQYLNHGYTVIATGSSEKSVVSCKKAYPEVRWYKCNLKSAQSIEQFAQALNGEPLSLVIHNAGVQQARDLFVDTDEAISIEDETMINFTAPILLTRLLFDNVQRATGTWVFATSGLAIAPKQSSPIYCANKAGLRTFCKSFNGQINRHNSDIKVCEAILPLVDTEMTQGRGKGKISPPQAALEIFEGAEKGKKEIHIGKIKLVMKLRALFPNLIENIMLKE</sequence>
<evidence type="ECO:0000313" key="3">
    <source>
        <dbReference type="EMBL" id="OCH73174.1"/>
    </source>
</evidence>
<dbReference type="EMBL" id="MAJZ01000829">
    <property type="protein sequence ID" value="OCH73174.1"/>
    <property type="molecule type" value="Genomic_DNA"/>
</dbReference>
<evidence type="ECO:0000256" key="2">
    <source>
        <dbReference type="ARBA" id="ARBA00023002"/>
    </source>
</evidence>
<dbReference type="PANTHER" id="PTHR44196:SF1">
    <property type="entry name" value="DEHYDROGENASE_REDUCTASE SDR FAMILY MEMBER 7B"/>
    <property type="match status" value="1"/>
</dbReference>
<dbReference type="GO" id="GO:0016491">
    <property type="term" value="F:oxidoreductase activity"/>
    <property type="evidence" value="ECO:0007669"/>
    <property type="project" value="UniProtKB-KW"/>
</dbReference>
<dbReference type="Pfam" id="PF00106">
    <property type="entry name" value="adh_short"/>
    <property type="match status" value="1"/>
</dbReference>
<keyword evidence="2" id="KW-0560">Oxidoreductase</keyword>
<reference evidence="4" key="1">
    <citation type="submission" date="2016-06" db="EMBL/GenBank/DDBJ databases">
        <authorList>
            <person name="Hehemann J.-H."/>
            <person name="Arevalo P."/>
            <person name="Datta M.S."/>
            <person name="Polz M.F."/>
        </authorList>
    </citation>
    <scope>NUCLEOTIDE SEQUENCE [LARGE SCALE GENOMIC DNA]</scope>
    <source>
        <strain evidence="4">9CSC122</strain>
    </source>
</reference>
<dbReference type="GO" id="GO:0016020">
    <property type="term" value="C:membrane"/>
    <property type="evidence" value="ECO:0007669"/>
    <property type="project" value="TreeGrafter"/>
</dbReference>
<proteinExistence type="inferred from homology"/>
<dbReference type="AlphaFoldDB" id="A0A1B9QVR9"/>
<dbReference type="InterPro" id="IPR036291">
    <property type="entry name" value="NAD(P)-bd_dom_sf"/>
</dbReference>
<accession>A0A1B9QVR9</accession>
<name>A0A1B9QVR9_9VIBR</name>
<organism evidence="3 4">
    <name type="scientific">Vibrio genomosp. F10</name>
    <dbReference type="NCBI Taxonomy" id="723171"/>
    <lineage>
        <taxon>Bacteria</taxon>
        <taxon>Pseudomonadati</taxon>
        <taxon>Pseudomonadota</taxon>
        <taxon>Gammaproteobacteria</taxon>
        <taxon>Vibrionales</taxon>
        <taxon>Vibrionaceae</taxon>
        <taxon>Vibrio</taxon>
    </lineage>
</organism>
<keyword evidence="4" id="KW-1185">Reference proteome</keyword>
<dbReference type="Proteomes" id="UP000093173">
    <property type="component" value="Unassembled WGS sequence"/>
</dbReference>
<protein>
    <submittedName>
        <fullName evidence="3">Dehydrogenase</fullName>
    </submittedName>
</protein>
<evidence type="ECO:0000313" key="4">
    <source>
        <dbReference type="Proteomes" id="UP000093173"/>
    </source>
</evidence>
<dbReference type="Gene3D" id="3.40.50.720">
    <property type="entry name" value="NAD(P)-binding Rossmann-like Domain"/>
    <property type="match status" value="1"/>
</dbReference>
<comment type="caution">
    <text evidence="3">The sequence shown here is derived from an EMBL/GenBank/DDBJ whole genome shotgun (WGS) entry which is preliminary data.</text>
</comment>
<dbReference type="PANTHER" id="PTHR44196">
    <property type="entry name" value="DEHYDROGENASE/REDUCTASE SDR FAMILY MEMBER 7B"/>
    <property type="match status" value="1"/>
</dbReference>
<evidence type="ECO:0000256" key="1">
    <source>
        <dbReference type="ARBA" id="ARBA00006484"/>
    </source>
</evidence>
<dbReference type="RefSeq" id="WP_065577286.1">
    <property type="nucleotide sequence ID" value="NZ_JBNGCH010000829.1"/>
</dbReference>
<dbReference type="PRINTS" id="PR00081">
    <property type="entry name" value="GDHRDH"/>
</dbReference>
<dbReference type="SUPFAM" id="SSF51735">
    <property type="entry name" value="NAD(P)-binding Rossmann-fold domains"/>
    <property type="match status" value="1"/>
</dbReference>
<dbReference type="InterPro" id="IPR002347">
    <property type="entry name" value="SDR_fam"/>
</dbReference>
<comment type="similarity">
    <text evidence="1">Belongs to the short-chain dehydrogenases/reductases (SDR) family.</text>
</comment>